<dbReference type="Pfam" id="PF02089">
    <property type="entry name" value="Palm_thioest"/>
    <property type="match status" value="1"/>
</dbReference>
<dbReference type="Proteomes" id="UP000838160">
    <property type="component" value="Unassembled WGS sequence"/>
</dbReference>
<keyword evidence="2" id="KW-1185">Reference proteome</keyword>
<evidence type="ECO:0000313" key="2">
    <source>
        <dbReference type="Proteomes" id="UP000838160"/>
    </source>
</evidence>
<dbReference type="PANTHER" id="PTHR37946:SF1">
    <property type="entry name" value="SLL1969 PROTEIN"/>
    <property type="match status" value="1"/>
</dbReference>
<dbReference type="EMBL" id="CAKLCM010000003">
    <property type="protein sequence ID" value="CAH0530259.1"/>
    <property type="molecule type" value="Genomic_DNA"/>
</dbReference>
<name>A0ABM8ZP60_9VIBR</name>
<evidence type="ECO:0008006" key="3">
    <source>
        <dbReference type="Google" id="ProtNLM"/>
    </source>
</evidence>
<dbReference type="SUPFAM" id="SSF53474">
    <property type="entry name" value="alpha/beta-Hydrolases"/>
    <property type="match status" value="1"/>
</dbReference>
<protein>
    <recommendedName>
        <fullName evidence="3">Lipase</fullName>
    </recommendedName>
</protein>
<dbReference type="Gene3D" id="3.40.50.1820">
    <property type="entry name" value="alpha/beta hydrolase"/>
    <property type="match status" value="1"/>
</dbReference>
<comment type="caution">
    <text evidence="1">The sequence shown here is derived from an EMBL/GenBank/DDBJ whole genome shotgun (WGS) entry which is preliminary data.</text>
</comment>
<dbReference type="PANTHER" id="PTHR37946">
    <property type="entry name" value="SLL1969 PROTEIN"/>
    <property type="match status" value="1"/>
</dbReference>
<dbReference type="RefSeq" id="WP_237486768.1">
    <property type="nucleotide sequence ID" value="NZ_CAKLCM010000003.1"/>
</dbReference>
<dbReference type="PROSITE" id="PS51257">
    <property type="entry name" value="PROKAR_LIPOPROTEIN"/>
    <property type="match status" value="1"/>
</dbReference>
<reference evidence="1" key="1">
    <citation type="submission" date="2021-12" db="EMBL/GenBank/DDBJ databases">
        <authorList>
            <person name="Rodrigo-Torres L."/>
            <person name="Arahal R. D."/>
            <person name="Lucena T."/>
        </authorList>
    </citation>
    <scope>NUCLEOTIDE SEQUENCE</scope>
    <source>
        <strain evidence="1">CECT 8226</strain>
    </source>
</reference>
<accession>A0ABM8ZP60</accession>
<dbReference type="InterPro" id="IPR029058">
    <property type="entry name" value="AB_hydrolase_fold"/>
</dbReference>
<organism evidence="1 2">
    <name type="scientific">Vibrio hippocampi</name>
    <dbReference type="NCBI Taxonomy" id="654686"/>
    <lineage>
        <taxon>Bacteria</taxon>
        <taxon>Pseudomonadati</taxon>
        <taxon>Pseudomonadota</taxon>
        <taxon>Gammaproteobacteria</taxon>
        <taxon>Vibrionales</taxon>
        <taxon>Vibrionaceae</taxon>
        <taxon>Vibrio</taxon>
    </lineage>
</organism>
<gene>
    <name evidence="1" type="ORF">VHP8226_03926</name>
</gene>
<evidence type="ECO:0000313" key="1">
    <source>
        <dbReference type="EMBL" id="CAH0530259.1"/>
    </source>
</evidence>
<sequence length="264" mass="29379">MNWRIIIILTLLSLAGCSRPNTEEPVEVGGTQQQHIIVVHGLARSAWSMKTMASIFKEQHYQVCVVDYPTIRQTLQHTLDSSANELTRCINDWYPDYPEEEQQGKIHFVGHSLGGLVIRDYLDKHTDFVDSELMGRVVLLGTPNHGSDVADFFSGSWLISLVGGTAESLTTDDASFPNSLPEPNYAFGVIAGTRTYPALSGMFEATNDGLVSVSSAQLQGMTDFIEVNVKHDRLRRDPHVAGLILNYFRTGTFTPDRFSEQKTQ</sequence>
<proteinExistence type="predicted"/>